<feature type="non-terminal residue" evidence="2">
    <location>
        <position position="1"/>
    </location>
</feature>
<reference evidence="2" key="1">
    <citation type="submission" date="2021-12" db="EMBL/GenBank/DDBJ databases">
        <title>Prevalence of phenicol resistance gene fexA in Campylobacter isolated from poultry supply chain.</title>
        <authorList>
            <person name="Tang B."/>
            <person name="Zheng X."/>
            <person name="Lin J."/>
            <person name="Lin R."/>
            <person name="Yang H."/>
            <person name="Shen Z."/>
            <person name="Xia F."/>
        </authorList>
    </citation>
    <scope>NUCLEOTIDE SEQUENCE</scope>
    <source>
        <strain evidence="2">CJHN2011004</strain>
    </source>
</reference>
<feature type="transmembrane region" description="Helical" evidence="1">
    <location>
        <begin position="69"/>
        <end position="88"/>
    </location>
</feature>
<feature type="transmembrane region" description="Helical" evidence="1">
    <location>
        <begin position="100"/>
        <end position="120"/>
    </location>
</feature>
<gene>
    <name evidence="2" type="ORF">LZC39_17630</name>
</gene>
<evidence type="ECO:0000256" key="1">
    <source>
        <dbReference type="SAM" id="Phobius"/>
    </source>
</evidence>
<keyword evidence="1" id="KW-1133">Transmembrane helix</keyword>
<feature type="transmembrane region" description="Helical" evidence="1">
    <location>
        <begin position="6"/>
        <end position="26"/>
    </location>
</feature>
<protein>
    <submittedName>
        <fullName evidence="2">DUF2318 domain-containing protein</fullName>
    </submittedName>
</protein>
<sequence length="145" mass="16821">KTENLIFNFNFIFIACLLLSFVFYFWQKIEILSFILLGILSFCIALHYYNLTQDFPIFNGVLIDSEAISSLGFIALALLICILIFFFLKWQKNINKKASFILFLILIFIEGDKVLANILLTLMRNSFIETHTFLVSFVGKSNYFG</sequence>
<dbReference type="Proteomes" id="UP001199644">
    <property type="component" value="Unassembled WGS sequence"/>
</dbReference>
<evidence type="ECO:0000313" key="2">
    <source>
        <dbReference type="EMBL" id="MCH3853906.1"/>
    </source>
</evidence>
<keyword evidence="1" id="KW-0472">Membrane</keyword>
<feature type="transmembrane region" description="Helical" evidence="1">
    <location>
        <begin position="31"/>
        <end position="49"/>
    </location>
</feature>
<name>A0AAW5EGH0_CAMJU</name>
<comment type="caution">
    <text evidence="2">The sequence shown here is derived from an EMBL/GenBank/DDBJ whole genome shotgun (WGS) entry which is preliminary data.</text>
</comment>
<evidence type="ECO:0000313" key="3">
    <source>
        <dbReference type="Proteomes" id="UP001199644"/>
    </source>
</evidence>
<dbReference type="AlphaFoldDB" id="A0AAW5EGH0"/>
<dbReference type="EMBL" id="JAJUOL010001394">
    <property type="protein sequence ID" value="MCH3853906.1"/>
    <property type="molecule type" value="Genomic_DNA"/>
</dbReference>
<accession>A0AAW5EGH0</accession>
<proteinExistence type="predicted"/>
<feature type="non-terminal residue" evidence="2">
    <location>
        <position position="145"/>
    </location>
</feature>
<organism evidence="2 3">
    <name type="scientific">Campylobacter jejuni</name>
    <dbReference type="NCBI Taxonomy" id="197"/>
    <lineage>
        <taxon>Bacteria</taxon>
        <taxon>Pseudomonadati</taxon>
        <taxon>Campylobacterota</taxon>
        <taxon>Epsilonproteobacteria</taxon>
        <taxon>Campylobacterales</taxon>
        <taxon>Campylobacteraceae</taxon>
        <taxon>Campylobacter</taxon>
    </lineage>
</organism>
<keyword evidence="1" id="KW-0812">Transmembrane</keyword>